<evidence type="ECO:0000313" key="1">
    <source>
        <dbReference type="EMBL" id="GAA5064641.1"/>
    </source>
</evidence>
<evidence type="ECO:0000313" key="2">
    <source>
        <dbReference type="Proteomes" id="UP001501729"/>
    </source>
</evidence>
<organism evidence="1 2">
    <name type="scientific">Haladaptatus pallidirubidus</name>
    <dbReference type="NCBI Taxonomy" id="1008152"/>
    <lineage>
        <taxon>Archaea</taxon>
        <taxon>Methanobacteriati</taxon>
        <taxon>Methanobacteriota</taxon>
        <taxon>Stenosarchaea group</taxon>
        <taxon>Halobacteria</taxon>
        <taxon>Halobacteriales</taxon>
        <taxon>Haladaptataceae</taxon>
        <taxon>Haladaptatus</taxon>
    </lineage>
</organism>
<accession>A0AAV3URW1</accession>
<dbReference type="GeneID" id="68617647"/>
<protein>
    <submittedName>
        <fullName evidence="1">Uncharacterized protein</fullName>
    </submittedName>
</protein>
<keyword evidence="2" id="KW-1185">Reference proteome</keyword>
<name>A0AAV3URW1_9EURY</name>
<dbReference type="RefSeq" id="WP_227778942.1">
    <property type="nucleotide sequence ID" value="NZ_BAABKX010000030.1"/>
</dbReference>
<gene>
    <name evidence="1" type="ORF">GCM10025751_54490</name>
</gene>
<sequence>MLFLGQKLINEVLEYLAFRQRDDEFVYDDREAAGKYFDIEENRLLVV</sequence>
<dbReference type="Proteomes" id="UP001501729">
    <property type="component" value="Unassembled WGS sequence"/>
</dbReference>
<reference evidence="1 2" key="1">
    <citation type="journal article" date="2019" name="Int. J. Syst. Evol. Microbiol.">
        <title>The Global Catalogue of Microorganisms (GCM) 10K type strain sequencing project: providing services to taxonomists for standard genome sequencing and annotation.</title>
        <authorList>
            <consortium name="The Broad Institute Genomics Platform"/>
            <consortium name="The Broad Institute Genome Sequencing Center for Infectious Disease"/>
            <person name="Wu L."/>
            <person name="Ma J."/>
        </authorList>
    </citation>
    <scope>NUCLEOTIDE SEQUENCE [LARGE SCALE GENOMIC DNA]</scope>
    <source>
        <strain evidence="1 2">JCM 17504</strain>
    </source>
</reference>
<comment type="caution">
    <text evidence="1">The sequence shown here is derived from an EMBL/GenBank/DDBJ whole genome shotgun (WGS) entry which is preliminary data.</text>
</comment>
<dbReference type="EMBL" id="BAABKX010000030">
    <property type="protein sequence ID" value="GAA5064641.1"/>
    <property type="molecule type" value="Genomic_DNA"/>
</dbReference>
<proteinExistence type="predicted"/>
<dbReference type="AlphaFoldDB" id="A0AAV3URW1"/>